<dbReference type="InterPro" id="IPR015884">
    <property type="entry name" value="Malic_enzyme_CS"/>
</dbReference>
<dbReference type="EMBL" id="CP003732">
    <property type="protein sequence ID" value="AFV12926.1"/>
    <property type="molecule type" value="Genomic_DNA"/>
</dbReference>
<dbReference type="PROSITE" id="PS00331">
    <property type="entry name" value="MALIC_ENZYMES"/>
    <property type="match status" value="1"/>
</dbReference>
<dbReference type="SUPFAM" id="SSF53223">
    <property type="entry name" value="Aminoacid dehydrogenase-like, N-terminal domain"/>
    <property type="match status" value="1"/>
</dbReference>
<dbReference type="RefSeq" id="WP_015051785.1">
    <property type="nucleotide sequence ID" value="NZ_KI912609.1"/>
</dbReference>
<feature type="domain" description="Malic enzyme N-terminal" evidence="10">
    <location>
        <begin position="15"/>
        <end position="148"/>
    </location>
</feature>
<dbReference type="InterPro" id="IPR045213">
    <property type="entry name" value="Malic_NAD-bd_bact_type"/>
</dbReference>
<dbReference type="STRING" id="1089553.Tph_c27610"/>
<keyword evidence="12" id="KW-1185">Reference proteome</keyword>
<feature type="binding site" evidence="6">
    <location>
        <position position="285"/>
    </location>
    <ligand>
        <name>(S)-malate</name>
        <dbReference type="ChEBI" id="CHEBI:15589"/>
    </ligand>
</feature>
<dbReference type="Pfam" id="PF03949">
    <property type="entry name" value="Malic_M"/>
    <property type="match status" value="1"/>
</dbReference>
<dbReference type="PIRSF" id="PIRSF000106">
    <property type="entry name" value="ME"/>
    <property type="match status" value="1"/>
</dbReference>
<dbReference type="InterPro" id="IPR001891">
    <property type="entry name" value="Malic_OxRdtase"/>
</dbReference>
<feature type="binding site" evidence="7">
    <location>
        <position position="159"/>
    </location>
    <ligand>
        <name>a divalent metal cation</name>
        <dbReference type="ChEBI" id="CHEBI:60240"/>
    </ligand>
</feature>
<dbReference type="InterPro" id="IPR051674">
    <property type="entry name" value="Malate_Decarboxylase"/>
</dbReference>
<evidence type="ECO:0000256" key="8">
    <source>
        <dbReference type="RuleBase" id="RU003427"/>
    </source>
</evidence>
<evidence type="ECO:0000256" key="7">
    <source>
        <dbReference type="PIRSR" id="PIRSR000106-3"/>
    </source>
</evidence>
<dbReference type="SMART" id="SM00919">
    <property type="entry name" value="Malic_M"/>
    <property type="match status" value="1"/>
</dbReference>
<protein>
    <submittedName>
        <fullName evidence="11">NAD-dependent malic enzyme 4</fullName>
        <ecNumber evidence="11">1.1.1.38</ecNumber>
    </submittedName>
</protein>
<dbReference type="PANTHER" id="PTHR43237">
    <property type="entry name" value="NADP-DEPENDENT MALIC ENZYME"/>
    <property type="match status" value="1"/>
</dbReference>
<dbReference type="Gene3D" id="3.40.50.10380">
    <property type="entry name" value="Malic enzyme, N-terminal domain"/>
    <property type="match status" value="1"/>
</dbReference>
<feature type="domain" description="Malic enzyme NAD-binding" evidence="9">
    <location>
        <begin position="160"/>
        <end position="383"/>
    </location>
</feature>
<dbReference type="EC" id="1.1.1.38" evidence="11"/>
<dbReference type="GO" id="GO:0016616">
    <property type="term" value="F:oxidoreductase activity, acting on the CH-OH group of donors, NAD or NADP as acceptor"/>
    <property type="evidence" value="ECO:0007669"/>
    <property type="project" value="InterPro"/>
</dbReference>
<dbReference type="SMART" id="SM01274">
    <property type="entry name" value="malic"/>
    <property type="match status" value="1"/>
</dbReference>
<proteinExistence type="inferred from homology"/>
<dbReference type="Gene3D" id="3.40.50.720">
    <property type="entry name" value="NAD(P)-binding Rossmann-like Domain"/>
    <property type="match status" value="1"/>
</dbReference>
<dbReference type="InterPro" id="IPR036291">
    <property type="entry name" value="NAD(P)-bd_dom_sf"/>
</dbReference>
<dbReference type="GO" id="GO:0046872">
    <property type="term" value="F:metal ion binding"/>
    <property type="evidence" value="ECO:0007669"/>
    <property type="project" value="UniProtKB-KW"/>
</dbReference>
<feature type="binding site" evidence="7">
    <location>
        <position position="134"/>
    </location>
    <ligand>
        <name>a divalent metal cation</name>
        <dbReference type="ChEBI" id="CHEBI:60240"/>
    </ligand>
</feature>
<comment type="cofactor">
    <cofactor evidence="1">
        <name>Mn(2+)</name>
        <dbReference type="ChEBI" id="CHEBI:29035"/>
    </cofactor>
</comment>
<evidence type="ECO:0000259" key="10">
    <source>
        <dbReference type="SMART" id="SM01274"/>
    </source>
</evidence>
<feature type="binding site" evidence="7">
    <location>
        <position position="133"/>
    </location>
    <ligand>
        <name>a divalent metal cation</name>
        <dbReference type="ChEBI" id="CHEBI:60240"/>
    </ligand>
</feature>
<dbReference type="Proteomes" id="UP000000467">
    <property type="component" value="Chromosome"/>
</dbReference>
<evidence type="ECO:0000256" key="5">
    <source>
        <dbReference type="PIRSR" id="PIRSR000106-1"/>
    </source>
</evidence>
<feature type="active site" description="Proton donor" evidence="5">
    <location>
        <position position="36"/>
    </location>
</feature>
<dbReference type="InterPro" id="IPR037062">
    <property type="entry name" value="Malic_N_dom_sf"/>
</dbReference>
<evidence type="ECO:0000256" key="1">
    <source>
        <dbReference type="ARBA" id="ARBA00001936"/>
    </source>
</evidence>
<feature type="active site" description="Proton acceptor" evidence="5">
    <location>
        <position position="91"/>
    </location>
</feature>
<keyword evidence="4 11" id="KW-0560">Oxidoreductase</keyword>
<evidence type="ECO:0000256" key="4">
    <source>
        <dbReference type="ARBA" id="ARBA00023002"/>
    </source>
</evidence>
<dbReference type="InterPro" id="IPR012302">
    <property type="entry name" value="Malic_NAD-bd"/>
</dbReference>
<dbReference type="InterPro" id="IPR012301">
    <property type="entry name" value="Malic_N_dom"/>
</dbReference>
<dbReference type="SUPFAM" id="SSF51735">
    <property type="entry name" value="NAD(P)-binding Rossmann-fold domains"/>
    <property type="match status" value="1"/>
</dbReference>
<organism evidence="11 12">
    <name type="scientific">Thermacetogenium phaeum (strain ATCC BAA-254 / DSM 26808 / PB)</name>
    <dbReference type="NCBI Taxonomy" id="1089553"/>
    <lineage>
        <taxon>Bacteria</taxon>
        <taxon>Bacillati</taxon>
        <taxon>Bacillota</taxon>
        <taxon>Clostridia</taxon>
        <taxon>Thermoanaerobacterales</taxon>
        <taxon>Thermoanaerobacteraceae</taxon>
        <taxon>Thermacetogenium</taxon>
    </lineage>
</organism>
<reference evidence="11 12" key="1">
    <citation type="journal article" date="2012" name="BMC Genomics">
        <title>Genome-guided analysis of physiological and morphological traits of the fermentative acetate oxidizer Thermacetogenium phaeum.</title>
        <authorList>
            <person name="Oehler D."/>
            <person name="Poehlein A."/>
            <person name="Leimbach A."/>
            <person name="Muller N."/>
            <person name="Daniel R."/>
            <person name="Gottschalk G."/>
            <person name="Schink B."/>
        </authorList>
    </citation>
    <scope>NUCLEOTIDE SEQUENCE [LARGE SCALE GENOMIC DNA]</scope>
    <source>
        <strain evidence="12">ATCC BAA-254 / DSM 26808 / PB</strain>
    </source>
</reference>
<dbReference type="InterPro" id="IPR046346">
    <property type="entry name" value="Aminoacid_DH-like_N_sf"/>
</dbReference>
<evidence type="ECO:0000259" key="9">
    <source>
        <dbReference type="SMART" id="SM00919"/>
    </source>
</evidence>
<dbReference type="GO" id="GO:0051287">
    <property type="term" value="F:NAD binding"/>
    <property type="evidence" value="ECO:0007669"/>
    <property type="project" value="InterPro"/>
</dbReference>
<gene>
    <name evidence="11" type="primary">ytsJ</name>
    <name evidence="11" type="ordered locus">Tph_c27610</name>
</gene>
<evidence type="ECO:0000256" key="6">
    <source>
        <dbReference type="PIRSR" id="PIRSR000106-2"/>
    </source>
</evidence>
<dbReference type="FunFam" id="3.40.50.10380:FF:000003">
    <property type="entry name" value="NADP-dependent malic enzyme"/>
    <property type="match status" value="1"/>
</dbReference>
<evidence type="ECO:0000256" key="3">
    <source>
        <dbReference type="ARBA" id="ARBA00022723"/>
    </source>
</evidence>
<feature type="binding site" evidence="6">
    <location>
        <position position="315"/>
    </location>
    <ligand>
        <name>(S)-malate</name>
        <dbReference type="ChEBI" id="CHEBI:15589"/>
    </ligand>
</feature>
<dbReference type="KEGG" id="tpz:Tph_c27610"/>
<dbReference type="eggNOG" id="COG0281">
    <property type="taxonomic scope" value="Bacteria"/>
</dbReference>
<accession>K4LIV3</accession>
<keyword evidence="3 7" id="KW-0479">Metal-binding</keyword>
<sequence>MSLREEALELHHKYRGKITVQGKVAVNNGYDLSLAYTPGVAVPCQEIHADVDKVYDYTSKWNMVAVVSNGTAVLGLGDIGPEAALPVMEGKALLFKVFAGIDAFPVCIRARSVEEVVQVVKSIEPTFGGINLEDISAPDCFAIEGRLKEEMSIPVFHDDQHGTAIVTLAALLNALKLVGKKMGEIRVVINGAGSAGIAICKLLLSSGVQDIVMCDRQGAICEGRGGMDPEKEKIAAVTNKDRLRGTLADVLKGSDVFIGVSAANVLSPEAVRKMAPDAIVMAMANPVPEIMPDAAREAGARIVCTGRSDFPNQVNNCLAFPGVFRGALDVRARQINEEMKIAAAYAIAGLVGDEELREDYIIPNAFDRRVAPQVAAGVARAAMESGVARISVDPAAVAGNLEELLSQGL</sequence>
<evidence type="ECO:0000313" key="11">
    <source>
        <dbReference type="EMBL" id="AFV12926.1"/>
    </source>
</evidence>
<evidence type="ECO:0000313" key="12">
    <source>
        <dbReference type="Proteomes" id="UP000000467"/>
    </source>
</evidence>
<dbReference type="PANTHER" id="PTHR43237:SF4">
    <property type="entry name" value="NADP-DEPENDENT MALIC ENZYME"/>
    <property type="match status" value="1"/>
</dbReference>
<evidence type="ECO:0000256" key="2">
    <source>
        <dbReference type="ARBA" id="ARBA00008785"/>
    </source>
</evidence>
<comment type="cofactor">
    <cofactor evidence="7">
        <name>Mg(2+)</name>
        <dbReference type="ChEBI" id="CHEBI:18420"/>
    </cofactor>
    <cofactor evidence="7">
        <name>Mn(2+)</name>
        <dbReference type="ChEBI" id="CHEBI:29035"/>
    </cofactor>
    <text evidence="7">Divalent metal cations. Prefers magnesium or manganese.</text>
</comment>
<name>K4LIV3_THEPS</name>
<comment type="similarity">
    <text evidence="2 8">Belongs to the malic enzymes family.</text>
</comment>
<dbReference type="HOGENOM" id="CLU_034446_2_1_9"/>
<dbReference type="AlphaFoldDB" id="K4LIV3"/>
<dbReference type="Pfam" id="PF00390">
    <property type="entry name" value="malic"/>
    <property type="match status" value="2"/>
</dbReference>
<dbReference type="GO" id="GO:0004470">
    <property type="term" value="F:malic enzyme activity"/>
    <property type="evidence" value="ECO:0007669"/>
    <property type="project" value="InterPro"/>
</dbReference>
<dbReference type="CDD" id="cd05311">
    <property type="entry name" value="NAD_bind_2_malic_enz"/>
    <property type="match status" value="1"/>
</dbReference>
<dbReference type="OrthoDB" id="9805787at2"/>
<dbReference type="FunFam" id="3.40.50.720:FF:000095">
    <property type="entry name" value="NADP-dependent malic enzyme"/>
    <property type="match status" value="1"/>
</dbReference>
<dbReference type="PRINTS" id="PR00072">
    <property type="entry name" value="MALOXRDTASE"/>
</dbReference>